<protein>
    <submittedName>
        <fullName evidence="2">Uncharacterized protein</fullName>
    </submittedName>
</protein>
<organism evidence="2 3">
    <name type="scientific">Lophiostoma macrostomum CBS 122681</name>
    <dbReference type="NCBI Taxonomy" id="1314788"/>
    <lineage>
        <taxon>Eukaryota</taxon>
        <taxon>Fungi</taxon>
        <taxon>Dikarya</taxon>
        <taxon>Ascomycota</taxon>
        <taxon>Pezizomycotina</taxon>
        <taxon>Dothideomycetes</taxon>
        <taxon>Pleosporomycetidae</taxon>
        <taxon>Pleosporales</taxon>
        <taxon>Lophiostomataceae</taxon>
        <taxon>Lophiostoma</taxon>
    </lineage>
</organism>
<dbReference type="OrthoDB" id="3768069at2759"/>
<dbReference type="EMBL" id="MU004537">
    <property type="protein sequence ID" value="KAF2648467.1"/>
    <property type="molecule type" value="Genomic_DNA"/>
</dbReference>
<name>A0A6A6SNC9_9PLEO</name>
<evidence type="ECO:0000313" key="2">
    <source>
        <dbReference type="EMBL" id="KAF2648467.1"/>
    </source>
</evidence>
<keyword evidence="1" id="KW-0812">Transmembrane</keyword>
<accession>A0A6A6SNC9</accession>
<evidence type="ECO:0000313" key="3">
    <source>
        <dbReference type="Proteomes" id="UP000799324"/>
    </source>
</evidence>
<keyword evidence="1" id="KW-0472">Membrane</keyword>
<evidence type="ECO:0000256" key="1">
    <source>
        <dbReference type="SAM" id="Phobius"/>
    </source>
</evidence>
<keyword evidence="1" id="KW-1133">Transmembrane helix</keyword>
<proteinExistence type="predicted"/>
<keyword evidence="3" id="KW-1185">Reference proteome</keyword>
<reference evidence="2" key="1">
    <citation type="journal article" date="2020" name="Stud. Mycol.">
        <title>101 Dothideomycetes genomes: a test case for predicting lifestyles and emergence of pathogens.</title>
        <authorList>
            <person name="Haridas S."/>
            <person name="Albert R."/>
            <person name="Binder M."/>
            <person name="Bloem J."/>
            <person name="Labutti K."/>
            <person name="Salamov A."/>
            <person name="Andreopoulos B."/>
            <person name="Baker S."/>
            <person name="Barry K."/>
            <person name="Bills G."/>
            <person name="Bluhm B."/>
            <person name="Cannon C."/>
            <person name="Castanera R."/>
            <person name="Culley D."/>
            <person name="Daum C."/>
            <person name="Ezra D."/>
            <person name="Gonzalez J."/>
            <person name="Henrissat B."/>
            <person name="Kuo A."/>
            <person name="Liang C."/>
            <person name="Lipzen A."/>
            <person name="Lutzoni F."/>
            <person name="Magnuson J."/>
            <person name="Mondo S."/>
            <person name="Nolan M."/>
            <person name="Ohm R."/>
            <person name="Pangilinan J."/>
            <person name="Park H.-J."/>
            <person name="Ramirez L."/>
            <person name="Alfaro M."/>
            <person name="Sun H."/>
            <person name="Tritt A."/>
            <person name="Yoshinaga Y."/>
            <person name="Zwiers L.-H."/>
            <person name="Turgeon B."/>
            <person name="Goodwin S."/>
            <person name="Spatafora J."/>
            <person name="Crous P."/>
            <person name="Grigoriev I."/>
        </authorList>
    </citation>
    <scope>NUCLEOTIDE SEQUENCE</scope>
    <source>
        <strain evidence="2">CBS 122681</strain>
    </source>
</reference>
<feature type="transmembrane region" description="Helical" evidence="1">
    <location>
        <begin position="168"/>
        <end position="186"/>
    </location>
</feature>
<gene>
    <name evidence="2" type="ORF">K491DRAFT_784050</name>
</gene>
<dbReference type="Proteomes" id="UP000799324">
    <property type="component" value="Unassembled WGS sequence"/>
</dbReference>
<sequence>MPSPSPTLDLQCHCLTFTSPSTLHPTPCDLFSTPSSPYSSSQYSSSSSSLIPPPFDWPTAQSLAATHSLKIQLASASTVSRLLSADRPLPTSVLMRMSDGAPMPLEDGWSSLGERVIVCGFGDEVERIWGDGVGSSDGYGATYQAGNGEGRGVGSGRGGEAPWTLARFTWDVILVLLLCAVVYVYAGDVWKSVRSRFPATPPGIRLSGDEKILAAATGTETGTGSTSFFDLEKDGAAGRIHGQQQPLWDRRRTV</sequence>
<dbReference type="AlphaFoldDB" id="A0A6A6SNC9"/>